<dbReference type="Gene3D" id="3.30.360.10">
    <property type="entry name" value="Dihydrodipicolinate Reductase, domain 2"/>
    <property type="match status" value="1"/>
</dbReference>
<dbReference type="PROSITE" id="PS01042">
    <property type="entry name" value="HOMOSER_DHGENASE"/>
    <property type="match status" value="1"/>
</dbReference>
<comment type="similarity">
    <text evidence="3 15">Belongs to the homoserine dehydrogenase family.</text>
</comment>
<keyword evidence="8 14" id="KW-0560">Oxidoreductase</keyword>
<dbReference type="EMBL" id="AFZC02000003">
    <property type="protein sequence ID" value="EHL11302.1"/>
    <property type="molecule type" value="Genomic_DNA"/>
</dbReference>
<proteinExistence type="inferred from homology"/>
<keyword evidence="10 14" id="KW-0486">Methionine biosynthesis</keyword>
<evidence type="ECO:0000256" key="10">
    <source>
        <dbReference type="ARBA" id="ARBA00023167"/>
    </source>
</evidence>
<dbReference type="InterPro" id="IPR036291">
    <property type="entry name" value="NAD(P)-bd_dom_sf"/>
</dbReference>
<dbReference type="Pfam" id="PF03447">
    <property type="entry name" value="NAD_binding_3"/>
    <property type="match status" value="1"/>
</dbReference>
<dbReference type="SUPFAM" id="SSF51735">
    <property type="entry name" value="NAD(P)-binding Rossmann-fold domains"/>
    <property type="match status" value="1"/>
</dbReference>
<keyword evidence="13 14" id="KW-0521">NADP</keyword>
<dbReference type="GO" id="GO:0009086">
    <property type="term" value="P:methionine biosynthetic process"/>
    <property type="evidence" value="ECO:0007669"/>
    <property type="project" value="UniProtKB-KW"/>
</dbReference>
<evidence type="ECO:0000256" key="5">
    <source>
        <dbReference type="ARBA" id="ARBA00013376"/>
    </source>
</evidence>
<evidence type="ECO:0000313" key="19">
    <source>
        <dbReference type="Proteomes" id="UP000018461"/>
    </source>
</evidence>
<evidence type="ECO:0000256" key="1">
    <source>
        <dbReference type="ARBA" id="ARBA00005056"/>
    </source>
</evidence>
<dbReference type="UniPathway" id="UPA00050">
    <property type="reaction ID" value="UER00063"/>
</dbReference>
<dbReference type="FunFam" id="3.30.360.10:FF:000005">
    <property type="entry name" value="Homoserine dehydrogenase"/>
    <property type="match status" value="1"/>
</dbReference>
<evidence type="ECO:0000256" key="12">
    <source>
        <dbReference type="PIRSR" id="PIRSR000098-1"/>
    </source>
</evidence>
<comment type="pathway">
    <text evidence="2 14">Amino-acid biosynthesis; L-methionine biosynthesis via de novo pathway; L-homoserine from L-aspartate: step 3/3.</text>
</comment>
<keyword evidence="9" id="KW-0915">Sodium</keyword>
<evidence type="ECO:0000256" key="14">
    <source>
        <dbReference type="RuleBase" id="RU000579"/>
    </source>
</evidence>
<gene>
    <name evidence="18" type="ORF">HMPREF9625_00869</name>
</gene>
<dbReference type="Pfam" id="PF00742">
    <property type="entry name" value="Homoserine_dh"/>
    <property type="match status" value="1"/>
</dbReference>
<reference evidence="18" key="2">
    <citation type="submission" date="2013-03" db="EMBL/GenBank/DDBJ databases">
        <title>The Genome Sequence of Oribacterium sp. ACB1.</title>
        <authorList>
            <consortium name="The Broad Institute Genomics Platform"/>
            <consortium name="The Broad Institute Genome Sequencing Center for Infectious Disease"/>
            <person name="Earl A."/>
            <person name="Ward D."/>
            <person name="Feldgarden M."/>
            <person name="Gevers D."/>
            <person name="Sizova M."/>
            <person name="Hazen A."/>
            <person name="Epstein S."/>
            <person name="Walker B."/>
            <person name="Young S."/>
            <person name="Zeng Q."/>
            <person name="Gargeya S."/>
            <person name="Fitzgerald M."/>
            <person name="Haas B."/>
            <person name="Abouelleil A."/>
            <person name="Allen A.W."/>
            <person name="Alvarado L."/>
            <person name="Arachchi H.M."/>
            <person name="Berlin A.M."/>
            <person name="Chapman S.B."/>
            <person name="Gainer-Dewar J."/>
            <person name="Goldberg J."/>
            <person name="Griggs A."/>
            <person name="Gujja S."/>
            <person name="Hansen M."/>
            <person name="Howarth C."/>
            <person name="Imamovic A."/>
            <person name="Ireland A."/>
            <person name="Larimer J."/>
            <person name="McCowan C."/>
            <person name="Murphy C."/>
            <person name="Pearson M."/>
            <person name="Poon T.W."/>
            <person name="Priest M."/>
            <person name="Roberts A."/>
            <person name="Saif S."/>
            <person name="Shea T."/>
            <person name="Sisk P."/>
            <person name="Sykes S."/>
            <person name="Wortman J."/>
            <person name="Nusbaum C."/>
            <person name="Birren B."/>
        </authorList>
    </citation>
    <scope>NUCLEOTIDE SEQUENCE [LARGE SCALE GENOMIC DNA]</scope>
    <source>
        <strain evidence="18">ACB1</strain>
    </source>
</reference>
<dbReference type="InterPro" id="IPR019811">
    <property type="entry name" value="HDH_CS"/>
</dbReference>
<protein>
    <recommendedName>
        <fullName evidence="5 14">Homoserine dehydrogenase</fullName>
        <ecNumber evidence="4 14">1.1.1.3</ecNumber>
    </recommendedName>
</protein>
<evidence type="ECO:0000256" key="7">
    <source>
        <dbReference type="ARBA" id="ARBA00022697"/>
    </source>
</evidence>
<feature type="binding site" evidence="13">
    <location>
        <position position="99"/>
    </location>
    <ligand>
        <name>NADPH</name>
        <dbReference type="ChEBI" id="CHEBI:57783"/>
    </ligand>
</feature>
<dbReference type="SUPFAM" id="SSF55347">
    <property type="entry name" value="Glyceraldehyde-3-phosphate dehydrogenase-like, C-terminal domain"/>
    <property type="match status" value="1"/>
</dbReference>
<feature type="binding site" evidence="13">
    <location>
        <position position="184"/>
    </location>
    <ligand>
        <name>L-homoserine</name>
        <dbReference type="ChEBI" id="CHEBI:57476"/>
    </ligand>
</feature>
<keyword evidence="19" id="KW-1185">Reference proteome</keyword>
<evidence type="ECO:0000256" key="2">
    <source>
        <dbReference type="ARBA" id="ARBA00005062"/>
    </source>
</evidence>
<dbReference type="Gene3D" id="3.30.70.260">
    <property type="match status" value="1"/>
</dbReference>
<dbReference type="GO" id="GO:0009088">
    <property type="term" value="P:threonine biosynthetic process"/>
    <property type="evidence" value="ECO:0007669"/>
    <property type="project" value="UniProtKB-UniPathway"/>
</dbReference>
<keyword evidence="6 14" id="KW-0028">Amino-acid biosynthesis</keyword>
<evidence type="ECO:0000259" key="17">
    <source>
        <dbReference type="Pfam" id="PF03447"/>
    </source>
</evidence>
<name>G9WND6_9FIRM</name>
<feature type="domain" description="Aspartate/homoserine dehydrogenase NAD-binding" evidence="17">
    <location>
        <begin position="7"/>
        <end position="123"/>
    </location>
</feature>
<evidence type="ECO:0000256" key="13">
    <source>
        <dbReference type="PIRSR" id="PIRSR000098-2"/>
    </source>
</evidence>
<sequence>MKIAIMGFGTVGSGVKEVLELNRAQIEKKGGEKIEIKYILARREHIPGIPDELITTDFSVIENDPEIELVVEAMGGIHPAYEYIKSCLEKGKHVVSSNKAVVDACGSKLVRTAKEHKCNFYFEASVGGGIPVIRTLYHNYAGENVMEITGILNGTSNFILSKMKDEGSTFADTLKEAQRLGYAEKDPSADVDGFDTSRKTAILLSMSSGMRCRHEDIYTEGIRNISDIDMSYAKEMGYHIRLLGSVETVEDKYFAYVAPIMVGKDDPLYFVNGVYNGIRVVGNCLGNTMLYGKGAGKLPTASAVVSDIIAAARHKDHFQGIGWSEKMIEIEPMGSNAFRYFLRIEGTAEGIKKALKAHFLGEGEELCPIVLEGRQDEFAIVSTVLFEEDFLSRMREFEEETGRRVFHFIRIKGMTEE</sequence>
<evidence type="ECO:0000256" key="6">
    <source>
        <dbReference type="ARBA" id="ARBA00022605"/>
    </source>
</evidence>
<dbReference type="InterPro" id="IPR016204">
    <property type="entry name" value="HDH"/>
</dbReference>
<dbReference type="NCBIfam" id="NF004976">
    <property type="entry name" value="PRK06349.1"/>
    <property type="match status" value="1"/>
</dbReference>
<dbReference type="PATRIC" id="fig|796943.3.peg.1279"/>
<dbReference type="InterPro" id="IPR005106">
    <property type="entry name" value="Asp/hSer_DH_NAD-bd"/>
</dbReference>
<comment type="catalytic activity">
    <reaction evidence="11">
        <text>L-homoserine + NADP(+) = L-aspartate 4-semialdehyde + NADPH + H(+)</text>
        <dbReference type="Rhea" id="RHEA:15761"/>
        <dbReference type="ChEBI" id="CHEBI:15378"/>
        <dbReference type="ChEBI" id="CHEBI:57476"/>
        <dbReference type="ChEBI" id="CHEBI:57783"/>
        <dbReference type="ChEBI" id="CHEBI:58349"/>
        <dbReference type="ChEBI" id="CHEBI:537519"/>
        <dbReference type="EC" id="1.1.1.3"/>
    </reaction>
    <physiologicalReaction direction="right-to-left" evidence="11">
        <dbReference type="Rhea" id="RHEA:15763"/>
    </physiologicalReaction>
</comment>
<dbReference type="PANTHER" id="PTHR43331">
    <property type="entry name" value="HOMOSERINE DEHYDROGENASE"/>
    <property type="match status" value="1"/>
</dbReference>
<reference evidence="18" key="1">
    <citation type="submission" date="2011-08" db="EMBL/GenBank/DDBJ databases">
        <authorList>
            <consortium name="The Broad Institute Genome Sequencing Platform"/>
            <person name="Earl A."/>
            <person name="Ward D."/>
            <person name="Feldgarden M."/>
            <person name="Gevers D."/>
            <person name="Sizova M."/>
            <person name="Hazen A."/>
            <person name="Epstein S."/>
            <person name="Young S.K."/>
            <person name="Zeng Q."/>
            <person name="Gargeya S."/>
            <person name="Fitzgerald M."/>
            <person name="Haas B."/>
            <person name="Abouelleil A."/>
            <person name="Alvarado L."/>
            <person name="Arachchi H.M."/>
            <person name="Berlin A."/>
            <person name="Brown A."/>
            <person name="Chapman S.B."/>
            <person name="Chen Z."/>
            <person name="Dunbar C."/>
            <person name="Freedman E."/>
            <person name="Gearin G."/>
            <person name="Gellesch M."/>
            <person name="Goldberg J."/>
            <person name="Griggs A."/>
            <person name="Gujja S."/>
            <person name="Heiman D."/>
            <person name="Howarth C."/>
            <person name="Larson L."/>
            <person name="Lui A."/>
            <person name="MacDonald P.J.P."/>
            <person name="Montmayeur A."/>
            <person name="Murphy C."/>
            <person name="Neiman D."/>
            <person name="Pearson M."/>
            <person name="Priest M."/>
            <person name="Roberts A."/>
            <person name="Saif S."/>
            <person name="Shea T."/>
            <person name="Shenoy N."/>
            <person name="Sisk P."/>
            <person name="Stolte C."/>
            <person name="Sykes S."/>
            <person name="Wortman J."/>
            <person name="Nusbaum C."/>
            <person name="Birren B."/>
        </authorList>
    </citation>
    <scope>NUCLEOTIDE SEQUENCE</scope>
    <source>
        <strain evidence="18">ACB1</strain>
    </source>
</reference>
<evidence type="ECO:0000256" key="9">
    <source>
        <dbReference type="ARBA" id="ARBA00023053"/>
    </source>
</evidence>
<dbReference type="Proteomes" id="UP000018461">
    <property type="component" value="Unassembled WGS sequence"/>
</dbReference>
<feature type="binding site" evidence="13">
    <location>
        <begin position="6"/>
        <end position="13"/>
    </location>
    <ligand>
        <name>NADP(+)</name>
        <dbReference type="ChEBI" id="CHEBI:58349"/>
    </ligand>
</feature>
<dbReference type="STRING" id="796943.HMPREF9625_00869"/>
<dbReference type="GO" id="GO:0050661">
    <property type="term" value="F:NADP binding"/>
    <property type="evidence" value="ECO:0007669"/>
    <property type="project" value="InterPro"/>
</dbReference>
<dbReference type="AlphaFoldDB" id="G9WND6"/>
<evidence type="ECO:0000313" key="18">
    <source>
        <dbReference type="EMBL" id="EHL11302.1"/>
    </source>
</evidence>
<evidence type="ECO:0000256" key="11">
    <source>
        <dbReference type="ARBA" id="ARBA00048841"/>
    </source>
</evidence>
<evidence type="ECO:0000256" key="8">
    <source>
        <dbReference type="ARBA" id="ARBA00023002"/>
    </source>
</evidence>
<dbReference type="EC" id="1.1.1.3" evidence="4 14"/>
<dbReference type="InterPro" id="IPR001342">
    <property type="entry name" value="HDH_cat"/>
</dbReference>
<dbReference type="GO" id="GO:0004412">
    <property type="term" value="F:homoserine dehydrogenase activity"/>
    <property type="evidence" value="ECO:0007669"/>
    <property type="project" value="UniProtKB-EC"/>
</dbReference>
<evidence type="ECO:0000256" key="3">
    <source>
        <dbReference type="ARBA" id="ARBA00006753"/>
    </source>
</evidence>
<organism evidence="18 19">
    <name type="scientific">Oribacterium parvum ACB1</name>
    <dbReference type="NCBI Taxonomy" id="796943"/>
    <lineage>
        <taxon>Bacteria</taxon>
        <taxon>Bacillati</taxon>
        <taxon>Bacillota</taxon>
        <taxon>Clostridia</taxon>
        <taxon>Lachnospirales</taxon>
        <taxon>Lachnospiraceae</taxon>
        <taxon>Oribacterium</taxon>
    </lineage>
</organism>
<feature type="domain" description="Homoserine dehydrogenase catalytic" evidence="16">
    <location>
        <begin position="131"/>
        <end position="309"/>
    </location>
</feature>
<evidence type="ECO:0000259" key="16">
    <source>
        <dbReference type="Pfam" id="PF00742"/>
    </source>
</evidence>
<comment type="pathway">
    <text evidence="1 14">Amino-acid biosynthesis; L-threonine biosynthesis; L-threonine from L-aspartate: step 3/5.</text>
</comment>
<comment type="caution">
    <text evidence="18">The sequence shown here is derived from an EMBL/GenBank/DDBJ whole genome shotgun (WGS) entry which is preliminary data.</text>
</comment>
<dbReference type="UniPathway" id="UPA00051">
    <property type="reaction ID" value="UER00465"/>
</dbReference>
<dbReference type="RefSeq" id="WP_009534727.1">
    <property type="nucleotide sequence ID" value="NZ_KE148312.1"/>
</dbReference>
<dbReference type="Gene3D" id="3.40.50.720">
    <property type="entry name" value="NAD(P)-binding Rossmann-like Domain"/>
    <property type="match status" value="1"/>
</dbReference>
<keyword evidence="7 14" id="KW-0791">Threonine biosynthesis</keyword>
<dbReference type="PIRSF" id="PIRSF000098">
    <property type="entry name" value="Homoser_dehydrog"/>
    <property type="match status" value="1"/>
</dbReference>
<feature type="active site" description="Proton donor" evidence="12">
    <location>
        <position position="199"/>
    </location>
</feature>
<dbReference type="PANTHER" id="PTHR43331:SF1">
    <property type="entry name" value="HOMOSERINE DEHYDROGENASE"/>
    <property type="match status" value="1"/>
</dbReference>
<dbReference type="HOGENOM" id="CLU_009116_1_1_9"/>
<evidence type="ECO:0000256" key="15">
    <source>
        <dbReference type="RuleBase" id="RU004171"/>
    </source>
</evidence>
<accession>G9WND6</accession>
<evidence type="ECO:0000256" key="4">
    <source>
        <dbReference type="ARBA" id="ARBA00013213"/>
    </source>
</evidence>